<feature type="transmembrane region" description="Helical" evidence="1">
    <location>
        <begin position="35"/>
        <end position="54"/>
    </location>
</feature>
<dbReference type="InterPro" id="IPR013099">
    <property type="entry name" value="K_chnl_dom"/>
</dbReference>
<name>A0A841FUA3_9ACTN</name>
<feature type="transmembrane region" description="Helical" evidence="1">
    <location>
        <begin position="75"/>
        <end position="93"/>
    </location>
</feature>
<keyword evidence="4" id="KW-1185">Reference proteome</keyword>
<evidence type="ECO:0000256" key="1">
    <source>
        <dbReference type="SAM" id="Phobius"/>
    </source>
</evidence>
<comment type="caution">
    <text evidence="3">The sequence shown here is derived from an EMBL/GenBank/DDBJ whole genome shotgun (WGS) entry which is preliminary data.</text>
</comment>
<dbReference type="RefSeq" id="WP_184790145.1">
    <property type="nucleotide sequence ID" value="NZ_BONT01000081.1"/>
</dbReference>
<feature type="transmembrane region" description="Helical" evidence="1">
    <location>
        <begin position="137"/>
        <end position="157"/>
    </location>
</feature>
<accession>A0A841FUA3</accession>
<proteinExistence type="predicted"/>
<organism evidence="3 4">
    <name type="scientific">Phytomonospora endophytica</name>
    <dbReference type="NCBI Taxonomy" id="714109"/>
    <lineage>
        <taxon>Bacteria</taxon>
        <taxon>Bacillati</taxon>
        <taxon>Actinomycetota</taxon>
        <taxon>Actinomycetes</taxon>
        <taxon>Micromonosporales</taxon>
        <taxon>Micromonosporaceae</taxon>
        <taxon>Phytomonospora</taxon>
    </lineage>
</organism>
<sequence>MSEGHGGRRRLRVAAVLLAGLVGYYVLPVDTSDAAFVPRGIVCALAVAGLAWLFSRQIRAQARAVDDSGVRLESLFYLLALTVFVFALAYYFLAEARPGEFAGLATRTDALYFTVTTMVTVGFGDVYAQGQLARGLVTAHMVFDVVFVSAFVSILTARVRRAAERRRKDHRA</sequence>
<dbReference type="AlphaFoldDB" id="A0A841FUA3"/>
<feature type="domain" description="Potassium channel" evidence="2">
    <location>
        <begin position="79"/>
        <end position="159"/>
    </location>
</feature>
<evidence type="ECO:0000313" key="3">
    <source>
        <dbReference type="EMBL" id="MBB6037318.1"/>
    </source>
</evidence>
<reference evidence="3 4" key="1">
    <citation type="submission" date="2020-08" db="EMBL/GenBank/DDBJ databases">
        <title>Genomic Encyclopedia of Type Strains, Phase IV (KMG-IV): sequencing the most valuable type-strain genomes for metagenomic binning, comparative biology and taxonomic classification.</title>
        <authorList>
            <person name="Goeker M."/>
        </authorList>
    </citation>
    <scope>NUCLEOTIDE SEQUENCE [LARGE SCALE GENOMIC DNA]</scope>
    <source>
        <strain evidence="3 4">YIM 65646</strain>
    </source>
</reference>
<dbReference type="Gene3D" id="1.10.287.70">
    <property type="match status" value="1"/>
</dbReference>
<feature type="transmembrane region" description="Helical" evidence="1">
    <location>
        <begin position="12"/>
        <end position="29"/>
    </location>
</feature>
<dbReference type="EMBL" id="JACHGT010000012">
    <property type="protein sequence ID" value="MBB6037318.1"/>
    <property type="molecule type" value="Genomic_DNA"/>
</dbReference>
<protein>
    <submittedName>
        <fullName evidence="3">Heme A synthase</fullName>
    </submittedName>
</protein>
<evidence type="ECO:0000259" key="2">
    <source>
        <dbReference type="Pfam" id="PF07885"/>
    </source>
</evidence>
<keyword evidence="1" id="KW-0812">Transmembrane</keyword>
<dbReference type="Pfam" id="PF07885">
    <property type="entry name" value="Ion_trans_2"/>
    <property type="match status" value="1"/>
</dbReference>
<dbReference type="SUPFAM" id="SSF81324">
    <property type="entry name" value="Voltage-gated potassium channels"/>
    <property type="match status" value="1"/>
</dbReference>
<keyword evidence="1" id="KW-0472">Membrane</keyword>
<keyword evidence="1" id="KW-1133">Transmembrane helix</keyword>
<dbReference type="Proteomes" id="UP000548476">
    <property type="component" value="Unassembled WGS sequence"/>
</dbReference>
<gene>
    <name evidence="3" type="ORF">HNR73_005194</name>
</gene>
<evidence type="ECO:0000313" key="4">
    <source>
        <dbReference type="Proteomes" id="UP000548476"/>
    </source>
</evidence>